<dbReference type="Pfam" id="PF00692">
    <property type="entry name" value="dUTPase"/>
    <property type="match status" value="1"/>
</dbReference>
<dbReference type="InterPro" id="IPR008181">
    <property type="entry name" value="dUTPase"/>
</dbReference>
<evidence type="ECO:0000256" key="2">
    <source>
        <dbReference type="ARBA" id="ARBA00012379"/>
    </source>
</evidence>
<evidence type="ECO:0000313" key="9">
    <source>
        <dbReference type="Proteomes" id="UP001314262"/>
    </source>
</evidence>
<evidence type="ECO:0000256" key="5">
    <source>
        <dbReference type="ARBA" id="ARBA00047686"/>
    </source>
</evidence>
<dbReference type="GO" id="GO:0004170">
    <property type="term" value="F:dUTP diphosphatase activity"/>
    <property type="evidence" value="ECO:0007669"/>
    <property type="project" value="UniProtKB-EC"/>
</dbReference>
<dbReference type="EMBL" id="DF968085">
    <property type="protein sequence ID" value="GAP04734.1"/>
    <property type="molecule type" value="Genomic_DNA"/>
</dbReference>
<dbReference type="EC" id="3.6.1.23" evidence="2"/>
<evidence type="ECO:0000313" key="7">
    <source>
        <dbReference type="EMBL" id="CAK1252548.1"/>
    </source>
</evidence>
<comment type="catalytic activity">
    <reaction evidence="5">
        <text>dUTP + H2O = dUMP + diphosphate + H(+)</text>
        <dbReference type="Rhea" id="RHEA:10248"/>
        <dbReference type="ChEBI" id="CHEBI:15377"/>
        <dbReference type="ChEBI" id="CHEBI:15378"/>
        <dbReference type="ChEBI" id="CHEBI:33019"/>
        <dbReference type="ChEBI" id="CHEBI:61555"/>
        <dbReference type="ChEBI" id="CHEBI:246422"/>
        <dbReference type="EC" id="3.6.1.23"/>
    </reaction>
</comment>
<keyword evidence="3 8" id="KW-0378">Hydrolase</keyword>
<evidence type="ECO:0000256" key="1">
    <source>
        <dbReference type="ARBA" id="ARBA00006581"/>
    </source>
</evidence>
<gene>
    <name evidence="8" type="ORF">FTRO_0080040</name>
    <name evidence="7" type="ORF">R53137_KAKDMLNK_01418</name>
</gene>
<dbReference type="Proteomes" id="UP001314262">
    <property type="component" value="Unassembled WGS sequence"/>
</dbReference>
<dbReference type="InterPro" id="IPR036157">
    <property type="entry name" value="dUTPase-like_sf"/>
</dbReference>
<keyword evidence="4" id="KW-0546">Nucleotide metabolism</keyword>
<dbReference type="GO" id="GO:0046081">
    <property type="term" value="P:dUTP catabolic process"/>
    <property type="evidence" value="ECO:0007669"/>
    <property type="project" value="InterPro"/>
</dbReference>
<dbReference type="Gene3D" id="2.70.40.10">
    <property type="match status" value="1"/>
</dbReference>
<comment type="similarity">
    <text evidence="1">Belongs to the dUTPase family.</text>
</comment>
<keyword evidence="9" id="KW-1185">Reference proteome</keyword>
<dbReference type="EMBL" id="CAUZLT010000006">
    <property type="protein sequence ID" value="CAK1252548.1"/>
    <property type="molecule type" value="Genomic_DNA"/>
</dbReference>
<reference evidence="8" key="1">
    <citation type="journal article" date="2015" name="BMC Genomics">
        <title>Comparative genomics of Fructobacillus spp. and Leuconostoc spp. reveals niche-specific evolution of Fructobacillus spp.</title>
        <authorList>
            <person name="Endo A."/>
            <person name="Tanizawa Y."/>
            <person name="Tanaka N."/>
            <person name="Maeno S."/>
            <person name="Kumar H."/>
            <person name="Shiwa Y."/>
            <person name="Okada S."/>
            <person name="Yoshikawa H."/>
            <person name="Dicks L."/>
            <person name="Nakagawa J."/>
            <person name="Arita M."/>
        </authorList>
    </citation>
    <scope>NUCLEOTIDE SEQUENCE [LARGE SCALE GENOMIC DNA]</scope>
    <source>
        <strain evidence="8">F214-1</strain>
    </source>
</reference>
<dbReference type="SUPFAM" id="SSF51283">
    <property type="entry name" value="dUTPase-like"/>
    <property type="match status" value="1"/>
</dbReference>
<dbReference type="PANTHER" id="PTHR11241:SF0">
    <property type="entry name" value="DEOXYURIDINE 5'-TRIPHOSPHATE NUCLEOTIDOHYDROLASE"/>
    <property type="match status" value="1"/>
</dbReference>
<dbReference type="Proteomes" id="UP000064514">
    <property type="component" value="Unassembled WGS sequence"/>
</dbReference>
<dbReference type="GO" id="GO:0006226">
    <property type="term" value="P:dUMP biosynthetic process"/>
    <property type="evidence" value="ECO:0007669"/>
    <property type="project" value="InterPro"/>
</dbReference>
<dbReference type="AlphaFoldDB" id="A0A3F3H2D6"/>
<dbReference type="GO" id="GO:0000287">
    <property type="term" value="F:magnesium ion binding"/>
    <property type="evidence" value="ECO:0007669"/>
    <property type="project" value="InterPro"/>
</dbReference>
<dbReference type="STRING" id="709323.GCA_001047135_01298"/>
<protein>
    <recommendedName>
        <fullName evidence="2">dUTP diphosphatase</fullName>
        <ecNumber evidence="2">3.6.1.23</ecNumber>
    </recommendedName>
</protein>
<sequence length="156" mass="16988">MKKRGFEIVSQYENAGLTLPARSTERAAGYDFAAATDIVIPAPTEGVQKPVLIPTGIKAYMQADEYLQLVSRSSLPKKKHLVMPNAVGIIDADYYNNEQNEGEIMLQVLNISQEDVVIKKGDRIAQGIFLPYLLADQDEDTIKAVRAGGFGSTGEG</sequence>
<evidence type="ECO:0000256" key="4">
    <source>
        <dbReference type="ARBA" id="ARBA00023080"/>
    </source>
</evidence>
<feature type="domain" description="dUTPase-like" evidence="6">
    <location>
        <begin position="18"/>
        <end position="154"/>
    </location>
</feature>
<dbReference type="RefSeq" id="WP_059394086.1">
    <property type="nucleotide sequence ID" value="NZ_BOJU01000006.1"/>
</dbReference>
<evidence type="ECO:0000259" key="6">
    <source>
        <dbReference type="Pfam" id="PF00692"/>
    </source>
</evidence>
<dbReference type="InterPro" id="IPR033704">
    <property type="entry name" value="dUTPase_trimeric"/>
</dbReference>
<organism evidence="8">
    <name type="scientific">Fructobacillus tropaeoli</name>
    <dbReference type="NCBI Taxonomy" id="709323"/>
    <lineage>
        <taxon>Bacteria</taxon>
        <taxon>Bacillati</taxon>
        <taxon>Bacillota</taxon>
        <taxon>Bacilli</taxon>
        <taxon>Lactobacillales</taxon>
        <taxon>Lactobacillaceae</taxon>
        <taxon>Fructobacillus</taxon>
    </lineage>
</organism>
<dbReference type="CDD" id="cd07557">
    <property type="entry name" value="trimeric_dUTPase"/>
    <property type="match status" value="1"/>
</dbReference>
<proteinExistence type="inferred from homology"/>
<name>A0A3F3H2D6_9LACO</name>
<evidence type="ECO:0000313" key="8">
    <source>
        <dbReference type="EMBL" id="GAP04734.1"/>
    </source>
</evidence>
<evidence type="ECO:0000256" key="3">
    <source>
        <dbReference type="ARBA" id="ARBA00022801"/>
    </source>
</evidence>
<dbReference type="NCBIfam" id="TIGR00576">
    <property type="entry name" value="dut"/>
    <property type="match status" value="1"/>
</dbReference>
<reference evidence="7 9" key="2">
    <citation type="submission" date="2023-10" db="EMBL/GenBank/DDBJ databases">
        <authorList>
            <person name="Botero Cardona J."/>
        </authorList>
    </citation>
    <scope>NUCLEOTIDE SEQUENCE [LARGE SCALE GENOMIC DNA]</scope>
    <source>
        <strain evidence="7 9">R-53137</strain>
    </source>
</reference>
<dbReference type="PANTHER" id="PTHR11241">
    <property type="entry name" value="DEOXYURIDINE 5'-TRIPHOSPHATE NUCLEOTIDOHYDROLASE"/>
    <property type="match status" value="1"/>
</dbReference>
<dbReference type="InterPro" id="IPR029054">
    <property type="entry name" value="dUTPase-like"/>
</dbReference>
<accession>A0A3F3H2D6</accession>